<evidence type="ECO:0000313" key="2">
    <source>
        <dbReference type="Proteomes" id="UP000618926"/>
    </source>
</evidence>
<comment type="caution">
    <text evidence="1">The sequence shown here is derived from an EMBL/GenBank/DDBJ whole genome shotgun (WGS) entry which is preliminary data.</text>
</comment>
<name>A0ABR9NQV5_9BACT</name>
<dbReference type="RefSeq" id="WP_145915393.1">
    <property type="nucleotide sequence ID" value="NZ_JADBFD010000002.1"/>
</dbReference>
<dbReference type="Pfam" id="PF13489">
    <property type="entry name" value="Methyltransf_23"/>
    <property type="match status" value="1"/>
</dbReference>
<organism evidence="1 2">
    <name type="scientific">Geobacter anodireducens</name>
    <dbReference type="NCBI Taxonomy" id="1340425"/>
    <lineage>
        <taxon>Bacteria</taxon>
        <taxon>Pseudomonadati</taxon>
        <taxon>Thermodesulfobacteriota</taxon>
        <taxon>Desulfuromonadia</taxon>
        <taxon>Geobacterales</taxon>
        <taxon>Geobacteraceae</taxon>
        <taxon>Geobacter</taxon>
    </lineage>
</organism>
<protein>
    <submittedName>
        <fullName evidence="1">Methyltransferase domain-containing protein</fullName>
    </submittedName>
</protein>
<dbReference type="SUPFAM" id="SSF53335">
    <property type="entry name" value="S-adenosyl-L-methionine-dependent methyltransferases"/>
    <property type="match status" value="1"/>
</dbReference>
<gene>
    <name evidence="1" type="ORF">IIE05_01520</name>
</gene>
<reference evidence="1 2" key="1">
    <citation type="submission" date="2020-10" db="EMBL/GenBank/DDBJ databases">
        <title>Investigation of anaerobic biodegradation of phenanthrene by a sulfate-dependent Geobacter anodireducens strain PheS2.</title>
        <authorList>
            <person name="Zhang Z."/>
        </authorList>
    </citation>
    <scope>NUCLEOTIDE SEQUENCE [LARGE SCALE GENOMIC DNA]</scope>
    <source>
        <strain evidence="1 2">PheS2</strain>
    </source>
</reference>
<dbReference type="GO" id="GO:0032259">
    <property type="term" value="P:methylation"/>
    <property type="evidence" value="ECO:0007669"/>
    <property type="project" value="UniProtKB-KW"/>
</dbReference>
<keyword evidence="1" id="KW-0808">Transferase</keyword>
<dbReference type="EMBL" id="JADBFD010000002">
    <property type="protein sequence ID" value="MBE2886641.1"/>
    <property type="molecule type" value="Genomic_DNA"/>
</dbReference>
<proteinExistence type="predicted"/>
<sequence length="342" mass="39336">MVSRFLNCKSFKADLNKVQQQYRASFLKAIDGGEIVTSVRAECLCGSAEPEKIASYDRFGLPFSAYICRVCGLIFTNPYISERSLGQYYNTFYHPLTFGTLQEDINLFSKGQGAKIYQMVKPYLAKMDLKIFEIGAGNGSNLREFTESACADGIKVESYGLEFNQKFVEYGCKTGIKLTDESLSSYVRNCNETFDIIILSHVLEHFTDISYQLKLLSKICTVDSIIYVGVPGLLDLKNKYVYCCDFIKYLTHAHNYNFSLSSLKYIMNLYGYRFICGNEKIESLFKVDPLYGDSLTQCCEANYQEIVNYLKQLEDYRFVYNLIAHTNWYCKRLVSKLSRLKR</sequence>
<dbReference type="Gene3D" id="3.40.50.150">
    <property type="entry name" value="Vaccinia Virus protein VP39"/>
    <property type="match status" value="1"/>
</dbReference>
<dbReference type="InterPro" id="IPR029063">
    <property type="entry name" value="SAM-dependent_MTases_sf"/>
</dbReference>
<accession>A0ABR9NQV5</accession>
<evidence type="ECO:0000313" key="1">
    <source>
        <dbReference type="EMBL" id="MBE2886641.1"/>
    </source>
</evidence>
<dbReference type="GO" id="GO:0008168">
    <property type="term" value="F:methyltransferase activity"/>
    <property type="evidence" value="ECO:0007669"/>
    <property type="project" value="UniProtKB-KW"/>
</dbReference>
<dbReference type="Proteomes" id="UP000618926">
    <property type="component" value="Unassembled WGS sequence"/>
</dbReference>
<keyword evidence="1" id="KW-0489">Methyltransferase</keyword>
<keyword evidence="2" id="KW-1185">Reference proteome</keyword>